<accession>A0A2Y9TUT1</accession>
<feature type="domain" description="DUF6708" evidence="2">
    <location>
        <begin position="115"/>
        <end position="254"/>
    </location>
</feature>
<gene>
    <name evidence="3" type="ORF">HYN51_00870</name>
</gene>
<keyword evidence="1" id="KW-1133">Transmembrane helix</keyword>
<feature type="transmembrane region" description="Helical" evidence="1">
    <location>
        <begin position="55"/>
        <end position="79"/>
    </location>
</feature>
<protein>
    <recommendedName>
        <fullName evidence="2">DUF6708 domain-containing protein</fullName>
    </recommendedName>
</protein>
<proteinExistence type="predicted"/>
<dbReference type="InterPro" id="IPR046554">
    <property type="entry name" value="DUF6708"/>
</dbReference>
<evidence type="ECO:0000256" key="1">
    <source>
        <dbReference type="SAM" id="Phobius"/>
    </source>
</evidence>
<reference evidence="3 4" key="1">
    <citation type="journal article" date="2019" name="Int. J. Syst. Evol. Microbiol.">
        <title>Limnobaculum parvum gen. nov., sp. nov., isolated from a freshwater lake.</title>
        <authorList>
            <person name="Baek C."/>
            <person name="Shin S.K."/>
            <person name="Yi H."/>
        </authorList>
    </citation>
    <scope>NUCLEOTIDE SEQUENCE [LARGE SCALE GENOMIC DNA]</scope>
    <source>
        <strain evidence="3 4">HYN0051</strain>
    </source>
</reference>
<feature type="transmembrane region" description="Helical" evidence="1">
    <location>
        <begin position="99"/>
        <end position="123"/>
    </location>
</feature>
<dbReference type="Pfam" id="PF20455">
    <property type="entry name" value="DUF6708"/>
    <property type="match status" value="1"/>
</dbReference>
<evidence type="ECO:0000259" key="2">
    <source>
        <dbReference type="Pfam" id="PF20455"/>
    </source>
</evidence>
<name>A0A2Y9TUT1_9GAMM</name>
<dbReference type="EMBL" id="CP029185">
    <property type="protein sequence ID" value="AWH87234.1"/>
    <property type="molecule type" value="Genomic_DNA"/>
</dbReference>
<dbReference type="AlphaFoldDB" id="A0A2Y9TUT1"/>
<dbReference type="OrthoDB" id="7066491at2"/>
<keyword evidence="1" id="KW-0472">Membrane</keyword>
<keyword evidence="1" id="KW-0812">Transmembrane</keyword>
<evidence type="ECO:0000313" key="3">
    <source>
        <dbReference type="EMBL" id="AWH87234.1"/>
    </source>
</evidence>
<keyword evidence="4" id="KW-1185">Reference proteome</keyword>
<dbReference type="RefSeq" id="WP_108899325.1">
    <property type="nucleotide sequence ID" value="NZ_CP029185.2"/>
</dbReference>
<organism evidence="3 4">
    <name type="scientific">Limnobaculum parvum</name>
    <dbReference type="NCBI Taxonomy" id="2172103"/>
    <lineage>
        <taxon>Bacteria</taxon>
        <taxon>Pseudomonadati</taxon>
        <taxon>Pseudomonadota</taxon>
        <taxon>Gammaproteobacteria</taxon>
        <taxon>Enterobacterales</taxon>
        <taxon>Budviciaceae</taxon>
        <taxon>Limnobaculum</taxon>
    </lineage>
</organism>
<dbReference type="Proteomes" id="UP000244908">
    <property type="component" value="Chromosome"/>
</dbReference>
<evidence type="ECO:0000313" key="4">
    <source>
        <dbReference type="Proteomes" id="UP000244908"/>
    </source>
</evidence>
<sequence>MPSKYTPQLSMWREDLYKGIYSRSERLTSNKKLRFYNDNYCELSRRTSGMGYGNYFAYALLGFALLFCLFFFLFGFYVLLSNVFQLGTYNPNTWQDEYVSVNVLSGAIILTGACFFYFFATLLNHSIFAPKDCPIRLNRKTGKVYIYDYILLNLSTKGLFTSPFFRVTKPVQKEFNWQDIQAVLTSMAAPISTGGMLRSYVIRCVVCKPGTTEMIDHFCLTADSSLSYDEWMWINSYMAFSDDNLDTTTFEKDNVPGKAICWLPEIDEKSKVSSIEEYNKILLKNNLTH</sequence>
<dbReference type="KEGG" id="lpv:HYN51_00870"/>